<gene>
    <name evidence="2" type="ORF">POVWA1_027750</name>
</gene>
<accession>A0A1A8YV21</accession>
<dbReference type="Proteomes" id="UP000078555">
    <property type="component" value="Unassembled WGS sequence"/>
</dbReference>
<proteinExistence type="predicted"/>
<sequence>MCAAFQLTDVRWGKKSIAPLRPLAPRFLTTHECIYESCIRREGNPFGNMSPFKSYLVCETVRRGCNSDCTSPLCISHRQRSEKWERVSSQGYENNAKDRAMFPLLSQKKAKAKAKTKTKAKAKTKTKTKGWYHKRESKSRRHGHDWEKIRICKCMNMPIIRHQRATKKKKKKKGT</sequence>
<dbReference type="AlphaFoldDB" id="A0A1A8YV21"/>
<organism evidence="2 3">
    <name type="scientific">Plasmodium ovale wallikeri</name>
    <dbReference type="NCBI Taxonomy" id="864142"/>
    <lineage>
        <taxon>Eukaryota</taxon>
        <taxon>Sar</taxon>
        <taxon>Alveolata</taxon>
        <taxon>Apicomplexa</taxon>
        <taxon>Aconoidasida</taxon>
        <taxon>Haemosporida</taxon>
        <taxon>Plasmodiidae</taxon>
        <taxon>Plasmodium</taxon>
        <taxon>Plasmodium (Plasmodium)</taxon>
    </lineage>
</organism>
<reference evidence="3" key="1">
    <citation type="submission" date="2016-05" db="EMBL/GenBank/DDBJ databases">
        <authorList>
            <person name="Naeem Raeece"/>
        </authorList>
    </citation>
    <scope>NUCLEOTIDE SEQUENCE [LARGE SCALE GENOMIC DNA]</scope>
</reference>
<evidence type="ECO:0000313" key="3">
    <source>
        <dbReference type="Proteomes" id="UP000078555"/>
    </source>
</evidence>
<name>A0A1A8YV21_PLAOA</name>
<feature type="region of interest" description="Disordered" evidence="1">
    <location>
        <begin position="109"/>
        <end position="142"/>
    </location>
</feature>
<evidence type="ECO:0000256" key="1">
    <source>
        <dbReference type="SAM" id="MobiDB-lite"/>
    </source>
</evidence>
<protein>
    <submittedName>
        <fullName evidence="2">Uncharacterized protein</fullName>
    </submittedName>
</protein>
<dbReference type="EMBL" id="FLRD01000084">
    <property type="protein sequence ID" value="SBT35522.1"/>
    <property type="molecule type" value="Genomic_DNA"/>
</dbReference>
<evidence type="ECO:0000313" key="2">
    <source>
        <dbReference type="EMBL" id="SBT35522.1"/>
    </source>
</evidence>
<keyword evidence="3" id="KW-1185">Reference proteome</keyword>